<dbReference type="KEGG" id="loa:LOAG_11801"/>
<dbReference type="InParanoid" id="A0A1S0TME1"/>
<accession>A0A1S0TME1</accession>
<protein>
    <submittedName>
        <fullName evidence="1">Uncharacterized protein</fullName>
    </submittedName>
</protein>
<dbReference type="AlphaFoldDB" id="A0A1S0TME1"/>
<dbReference type="RefSeq" id="XP_003147367.2">
    <property type="nucleotide sequence ID" value="XM_003147319.2"/>
</dbReference>
<sequence length="51" mass="5693">MIDENELASIPGGQMINANCKTDKLWDNEQLIPNLINIESTTAQVEECMLT</sequence>
<name>A0A1S0TME1_LOALO</name>
<reference evidence="1" key="1">
    <citation type="submission" date="2012-04" db="EMBL/GenBank/DDBJ databases">
        <title>The Genome Sequence of Loa loa.</title>
        <authorList>
            <consortium name="The Broad Institute Genome Sequencing Platform"/>
            <consortium name="Broad Institute Genome Sequencing Center for Infectious Disease"/>
            <person name="Nutman T.B."/>
            <person name="Fink D.L."/>
            <person name="Russ C."/>
            <person name="Young S."/>
            <person name="Zeng Q."/>
            <person name="Gargeya S."/>
            <person name="Alvarado L."/>
            <person name="Berlin A."/>
            <person name="Chapman S.B."/>
            <person name="Chen Z."/>
            <person name="Freedman E."/>
            <person name="Gellesch M."/>
            <person name="Goldberg J."/>
            <person name="Griggs A."/>
            <person name="Gujja S."/>
            <person name="Heilman E.R."/>
            <person name="Heiman D."/>
            <person name="Howarth C."/>
            <person name="Mehta T."/>
            <person name="Neiman D."/>
            <person name="Pearson M."/>
            <person name="Roberts A."/>
            <person name="Saif S."/>
            <person name="Shea T."/>
            <person name="Shenoy N."/>
            <person name="Sisk P."/>
            <person name="Stolte C."/>
            <person name="Sykes S."/>
            <person name="White J."/>
            <person name="Yandava C."/>
            <person name="Haas B."/>
            <person name="Henn M.R."/>
            <person name="Nusbaum C."/>
            <person name="Birren B."/>
        </authorList>
    </citation>
    <scope>NUCLEOTIDE SEQUENCE [LARGE SCALE GENOMIC DNA]</scope>
</reference>
<organism evidence="1">
    <name type="scientific">Loa loa</name>
    <name type="common">Eye worm</name>
    <name type="synonym">Filaria loa</name>
    <dbReference type="NCBI Taxonomy" id="7209"/>
    <lineage>
        <taxon>Eukaryota</taxon>
        <taxon>Metazoa</taxon>
        <taxon>Ecdysozoa</taxon>
        <taxon>Nematoda</taxon>
        <taxon>Chromadorea</taxon>
        <taxon>Rhabditida</taxon>
        <taxon>Spirurina</taxon>
        <taxon>Spiruromorpha</taxon>
        <taxon>Filarioidea</taxon>
        <taxon>Onchocercidae</taxon>
        <taxon>Loa</taxon>
    </lineage>
</organism>
<gene>
    <name evidence="1" type="ORF">LOAG_11801</name>
</gene>
<dbReference type="CTD" id="9949261"/>
<evidence type="ECO:0000313" key="1">
    <source>
        <dbReference type="EMBL" id="EFO16702.2"/>
    </source>
</evidence>
<proteinExistence type="predicted"/>
<dbReference type="GeneID" id="9949261"/>
<dbReference type="EMBL" id="JH712315">
    <property type="protein sequence ID" value="EFO16702.2"/>
    <property type="molecule type" value="Genomic_DNA"/>
</dbReference>